<keyword evidence="3" id="KW-1185">Reference proteome</keyword>
<dbReference type="Pfam" id="PF13830">
    <property type="entry name" value="DUF4192"/>
    <property type="match status" value="1"/>
</dbReference>
<evidence type="ECO:0000313" key="2">
    <source>
        <dbReference type="EMBL" id="WUP78641.1"/>
    </source>
</evidence>
<proteinExistence type="predicted"/>
<organism evidence="2 3">
    <name type="scientific">Microbispora hainanensis</name>
    <dbReference type="NCBI Taxonomy" id="568844"/>
    <lineage>
        <taxon>Bacteria</taxon>
        <taxon>Bacillati</taxon>
        <taxon>Actinomycetota</taxon>
        <taxon>Actinomycetes</taxon>
        <taxon>Streptosporangiales</taxon>
        <taxon>Streptosporangiaceae</taxon>
        <taxon>Microbispora</taxon>
    </lineage>
</organism>
<reference evidence="2" key="1">
    <citation type="submission" date="2022-10" db="EMBL/GenBank/DDBJ databases">
        <title>The complete genomes of actinobacterial strains from the NBC collection.</title>
        <authorList>
            <person name="Joergensen T.S."/>
            <person name="Alvarez Arevalo M."/>
            <person name="Sterndorff E.B."/>
            <person name="Faurdal D."/>
            <person name="Vuksanovic O."/>
            <person name="Mourched A.-S."/>
            <person name="Charusanti P."/>
            <person name="Shaw S."/>
            <person name="Blin K."/>
            <person name="Weber T."/>
        </authorList>
    </citation>
    <scope>NUCLEOTIDE SEQUENCE</scope>
    <source>
        <strain evidence="2">NBC_00254</strain>
    </source>
</reference>
<feature type="region of interest" description="Disordered" evidence="1">
    <location>
        <begin position="347"/>
        <end position="372"/>
    </location>
</feature>
<evidence type="ECO:0000256" key="1">
    <source>
        <dbReference type="SAM" id="MobiDB-lite"/>
    </source>
</evidence>
<sequence length="372" mass="38966">MTIPKLVLSSPADILAAVPYLVGFHPADSLVVAGVAGPDVRLTTRWDLPVASEDLDRLVALLCREAVTAAFVVGYGPGALVTPAVDAVTRLLHAGGIRVAESLRAEGGRYWSYACGSASCCPAEGTPYDTERSQVAAEAVLHGLVALPDRGSLRRSVQRCGGAAMRRVTARVMAELRALPEPGGPGADEAAARFVAEGLARVRGAVGLYGSGHRLDDEQAARLGLDLAVVRVRDEAWALIDGRDAHIALWRDLTRRLEPGHVAPAASLLAAAAWHRGECALAGMALERALTADPGYSMALLLRQALVHMMSPAMLRDRMPTPEELDEEMGPPRAIWLAPLRALLARDSPGPAAAPPPASAPAPGGRQTASSS</sequence>
<dbReference type="InterPro" id="IPR025447">
    <property type="entry name" value="DUF4192"/>
</dbReference>
<evidence type="ECO:0000313" key="3">
    <source>
        <dbReference type="Proteomes" id="UP001432011"/>
    </source>
</evidence>
<dbReference type="Proteomes" id="UP001432011">
    <property type="component" value="Chromosome"/>
</dbReference>
<protein>
    <submittedName>
        <fullName evidence="2">DUF4192 domain-containing protein</fullName>
    </submittedName>
</protein>
<dbReference type="RefSeq" id="WP_328710715.1">
    <property type="nucleotide sequence ID" value="NZ_CP108085.1"/>
</dbReference>
<gene>
    <name evidence="2" type="ORF">OG913_17100</name>
</gene>
<dbReference type="EMBL" id="CP108085">
    <property type="protein sequence ID" value="WUP78641.1"/>
    <property type="molecule type" value="Genomic_DNA"/>
</dbReference>
<name>A0ABZ1T155_9ACTN</name>
<accession>A0ABZ1T155</accession>